<dbReference type="Ensembl" id="ENSACAT00000039628.1">
    <property type="protein sequence ID" value="ENSACAP00000036693.1"/>
    <property type="gene ID" value="ENSACAG00000043081.1"/>
</dbReference>
<protein>
    <recommendedName>
        <fullName evidence="5">CLOCK interacting pacemaker</fullName>
    </recommendedName>
</protein>
<accession>A0A803TNA3</accession>
<name>A0A803TNA3_ANOCA</name>
<feature type="coiled-coil region" evidence="1">
    <location>
        <begin position="157"/>
        <end position="191"/>
    </location>
</feature>
<sequence>MAPVYIVKNVILKQQLGSSSPGTPFLAWSGQHSMDASVGSAAHILLIQPPVSSSLKPLLSGPKPPSSKEAYLPILSAFPKIAPHPGPDGARKSKRFCLEEAHNAVSSSTGSDSKAEGRMISRASKKLGSSSAGKQRRFHNTVEILRKSGLLGITLRTKELIRQNNATQRELAELREQAQLLCEAVRSNEARAWTRLQEAMDQSATYWARRGNHSNAADAKQSKTAEAQSCNPDLNTASAAPPESPMNLTLVPDTSVPLP</sequence>
<dbReference type="Pfam" id="PF15800">
    <property type="entry name" value="CiPC"/>
    <property type="match status" value="1"/>
</dbReference>
<feature type="compositionally biased region" description="Polar residues" evidence="2">
    <location>
        <begin position="222"/>
        <end position="238"/>
    </location>
</feature>
<dbReference type="InterPro" id="IPR031602">
    <property type="entry name" value="CIPC"/>
</dbReference>
<evidence type="ECO:0000313" key="4">
    <source>
        <dbReference type="Proteomes" id="UP000001646"/>
    </source>
</evidence>
<evidence type="ECO:0000313" key="3">
    <source>
        <dbReference type="Ensembl" id="ENSACAP00000036693.1"/>
    </source>
</evidence>
<gene>
    <name evidence="3" type="primary">cipc</name>
</gene>
<evidence type="ECO:0000256" key="1">
    <source>
        <dbReference type="SAM" id="Coils"/>
    </source>
</evidence>
<dbReference type="AlphaFoldDB" id="A0A803TNA3"/>
<reference evidence="3" key="3">
    <citation type="submission" date="2025-09" db="UniProtKB">
        <authorList>
            <consortium name="Ensembl"/>
        </authorList>
    </citation>
    <scope>IDENTIFICATION</scope>
</reference>
<keyword evidence="1" id="KW-0175">Coiled coil</keyword>
<dbReference type="Proteomes" id="UP000001646">
    <property type="component" value="Unplaced"/>
</dbReference>
<organism evidence="3 4">
    <name type="scientific">Anolis carolinensis</name>
    <name type="common">Green anole</name>
    <name type="synonym">American chameleon</name>
    <dbReference type="NCBI Taxonomy" id="28377"/>
    <lineage>
        <taxon>Eukaryota</taxon>
        <taxon>Metazoa</taxon>
        <taxon>Chordata</taxon>
        <taxon>Craniata</taxon>
        <taxon>Vertebrata</taxon>
        <taxon>Euteleostomi</taxon>
        <taxon>Lepidosauria</taxon>
        <taxon>Squamata</taxon>
        <taxon>Bifurcata</taxon>
        <taxon>Unidentata</taxon>
        <taxon>Episquamata</taxon>
        <taxon>Toxicofera</taxon>
        <taxon>Iguania</taxon>
        <taxon>Dactyloidae</taxon>
        <taxon>Anolis</taxon>
    </lineage>
</organism>
<evidence type="ECO:0008006" key="5">
    <source>
        <dbReference type="Google" id="ProtNLM"/>
    </source>
</evidence>
<dbReference type="GO" id="GO:0042754">
    <property type="term" value="P:negative regulation of circadian rhythm"/>
    <property type="evidence" value="ECO:0007669"/>
    <property type="project" value="InterPro"/>
</dbReference>
<evidence type="ECO:0000256" key="2">
    <source>
        <dbReference type="SAM" id="MobiDB-lite"/>
    </source>
</evidence>
<reference evidence="3" key="2">
    <citation type="submission" date="2025-08" db="UniProtKB">
        <authorList>
            <consortium name="Ensembl"/>
        </authorList>
    </citation>
    <scope>IDENTIFICATION</scope>
</reference>
<reference evidence="3" key="1">
    <citation type="submission" date="2009-12" db="EMBL/GenBank/DDBJ databases">
        <title>The Genome Sequence of Anolis carolinensis (Green Anole Lizard).</title>
        <authorList>
            <consortium name="The Genome Sequencing Platform"/>
            <person name="Di Palma F."/>
            <person name="Alfoldi J."/>
            <person name="Heiman D."/>
            <person name="Young S."/>
            <person name="Grabherr M."/>
            <person name="Johnson J."/>
            <person name="Lander E.S."/>
            <person name="Lindblad-Toh K."/>
        </authorList>
    </citation>
    <scope>NUCLEOTIDE SEQUENCE [LARGE SCALE GENOMIC DNA]</scope>
    <source>
        <strain evidence="3">JBL SC #1</strain>
    </source>
</reference>
<proteinExistence type="predicted"/>
<dbReference type="GeneTree" id="ENSGT00510000048522"/>
<feature type="region of interest" description="Disordered" evidence="2">
    <location>
        <begin position="212"/>
        <end position="259"/>
    </location>
</feature>
<dbReference type="PANTHER" id="PTHR34648:SF7">
    <property type="entry name" value="SI:CH211-132B12.7"/>
    <property type="match status" value="1"/>
</dbReference>
<keyword evidence="4" id="KW-1185">Reference proteome</keyword>
<dbReference type="GO" id="GO:0045892">
    <property type="term" value="P:negative regulation of DNA-templated transcription"/>
    <property type="evidence" value="ECO:0007669"/>
    <property type="project" value="InterPro"/>
</dbReference>
<dbReference type="PANTHER" id="PTHR34648">
    <property type="entry name" value="CLOCK-INTERACTING PACEMAKER"/>
    <property type="match status" value="1"/>
</dbReference>
<dbReference type="InParanoid" id="A0A803TNA3"/>